<name>A0AAW2YSV0_9EUKA</name>
<dbReference type="AlphaFoldDB" id="A0AAW2YSV0"/>
<evidence type="ECO:0000313" key="1">
    <source>
        <dbReference type="EMBL" id="KAL0480482.1"/>
    </source>
</evidence>
<reference evidence="1 2" key="1">
    <citation type="submission" date="2024-03" db="EMBL/GenBank/DDBJ databases">
        <title>The Acrasis kona genome and developmental transcriptomes reveal deep origins of eukaryotic multicellular pathways.</title>
        <authorList>
            <person name="Sheikh S."/>
            <person name="Fu C.-J."/>
            <person name="Brown M.W."/>
            <person name="Baldauf S.L."/>
        </authorList>
    </citation>
    <scope>NUCLEOTIDE SEQUENCE [LARGE SCALE GENOMIC DNA]</scope>
    <source>
        <strain evidence="1 2">ATCC MYA-3509</strain>
    </source>
</reference>
<proteinExistence type="predicted"/>
<dbReference type="EMBL" id="JAOPGA020000657">
    <property type="protein sequence ID" value="KAL0480482.1"/>
    <property type="molecule type" value="Genomic_DNA"/>
</dbReference>
<comment type="caution">
    <text evidence="1">The sequence shown here is derived from an EMBL/GenBank/DDBJ whole genome shotgun (WGS) entry which is preliminary data.</text>
</comment>
<organism evidence="1 2">
    <name type="scientific">Acrasis kona</name>
    <dbReference type="NCBI Taxonomy" id="1008807"/>
    <lineage>
        <taxon>Eukaryota</taxon>
        <taxon>Discoba</taxon>
        <taxon>Heterolobosea</taxon>
        <taxon>Tetramitia</taxon>
        <taxon>Eutetramitia</taxon>
        <taxon>Acrasidae</taxon>
        <taxon>Acrasis</taxon>
    </lineage>
</organism>
<sequence length="80" mass="8526">MLNRGHRAFQTIIRSSQSGSQGNAYSILRNTVLGGNRLLITSSTTTNSSITRPLRISNATSAGGLPFDVSITICVDDDDI</sequence>
<gene>
    <name evidence="1" type="ORF">AKO1_011044</name>
</gene>
<keyword evidence="2" id="KW-1185">Reference proteome</keyword>
<dbReference type="Proteomes" id="UP001431209">
    <property type="component" value="Unassembled WGS sequence"/>
</dbReference>
<protein>
    <submittedName>
        <fullName evidence="1">Uncharacterized protein</fullName>
    </submittedName>
</protein>
<accession>A0AAW2YSV0</accession>
<evidence type="ECO:0000313" key="2">
    <source>
        <dbReference type="Proteomes" id="UP001431209"/>
    </source>
</evidence>